<keyword evidence="12" id="KW-1185">Reference proteome</keyword>
<evidence type="ECO:0000256" key="2">
    <source>
        <dbReference type="ARBA" id="ARBA00010663"/>
    </source>
</evidence>
<dbReference type="GO" id="GO:0032870">
    <property type="term" value="P:cellular response to hormone stimulus"/>
    <property type="evidence" value="ECO:0007669"/>
    <property type="project" value="TreeGrafter"/>
</dbReference>
<comment type="caution">
    <text evidence="11">The sequence shown here is derived from an EMBL/GenBank/DDBJ whole genome shotgun (WGS) entry which is preliminary data.</text>
</comment>
<feature type="transmembrane region" description="Helical" evidence="9">
    <location>
        <begin position="39"/>
        <end position="60"/>
    </location>
</feature>
<gene>
    <name evidence="11" type="ORF">FJT64_020230</name>
</gene>
<evidence type="ECO:0000256" key="8">
    <source>
        <dbReference type="SAM" id="MobiDB-lite"/>
    </source>
</evidence>
<dbReference type="PROSITE" id="PS50262">
    <property type="entry name" value="G_PROTEIN_RECEP_F1_2"/>
    <property type="match status" value="1"/>
</dbReference>
<feature type="transmembrane region" description="Helical" evidence="9">
    <location>
        <begin position="116"/>
        <end position="139"/>
    </location>
</feature>
<evidence type="ECO:0000256" key="7">
    <source>
        <dbReference type="ARBA" id="ARBA00023170"/>
    </source>
</evidence>
<dbReference type="GO" id="GO:0005886">
    <property type="term" value="C:plasma membrane"/>
    <property type="evidence" value="ECO:0007669"/>
    <property type="project" value="UniProtKB-SubCell"/>
</dbReference>
<evidence type="ECO:0000256" key="3">
    <source>
        <dbReference type="ARBA" id="ARBA00022475"/>
    </source>
</evidence>
<dbReference type="GO" id="GO:0004930">
    <property type="term" value="F:G protein-coupled receptor activity"/>
    <property type="evidence" value="ECO:0007669"/>
    <property type="project" value="InterPro"/>
</dbReference>
<protein>
    <recommendedName>
        <fullName evidence="10">G-protein coupled receptors family 1 profile domain-containing protein</fullName>
    </recommendedName>
</protein>
<dbReference type="Gene3D" id="1.20.1070.10">
    <property type="entry name" value="Rhodopsin 7-helix transmembrane proteins"/>
    <property type="match status" value="1"/>
</dbReference>
<feature type="transmembrane region" description="Helical" evidence="9">
    <location>
        <begin position="175"/>
        <end position="195"/>
    </location>
</feature>
<comment type="subcellular location">
    <subcellularLocation>
        <location evidence="1">Cell membrane</location>
        <topology evidence="1">Multi-pass membrane protein</topology>
    </subcellularLocation>
</comment>
<organism evidence="11 12">
    <name type="scientific">Amphibalanus amphitrite</name>
    <name type="common">Striped barnacle</name>
    <name type="synonym">Balanus amphitrite</name>
    <dbReference type="NCBI Taxonomy" id="1232801"/>
    <lineage>
        <taxon>Eukaryota</taxon>
        <taxon>Metazoa</taxon>
        <taxon>Ecdysozoa</taxon>
        <taxon>Arthropoda</taxon>
        <taxon>Crustacea</taxon>
        <taxon>Multicrustacea</taxon>
        <taxon>Cirripedia</taxon>
        <taxon>Thoracica</taxon>
        <taxon>Thoracicalcarea</taxon>
        <taxon>Balanomorpha</taxon>
        <taxon>Balanoidea</taxon>
        <taxon>Balanidae</taxon>
        <taxon>Amphibalaninae</taxon>
        <taxon>Amphibalanus</taxon>
    </lineage>
</organism>
<dbReference type="OrthoDB" id="6401205at2759"/>
<evidence type="ECO:0000256" key="6">
    <source>
        <dbReference type="ARBA" id="ARBA00023136"/>
    </source>
</evidence>
<dbReference type="EMBL" id="VIIS01000478">
    <property type="protein sequence ID" value="KAF0308545.1"/>
    <property type="molecule type" value="Genomic_DNA"/>
</dbReference>
<dbReference type="PANTHER" id="PTHR24241">
    <property type="entry name" value="NEUROPEPTIDE RECEPTOR-RELATED G-PROTEIN COUPLED RECEPTOR"/>
    <property type="match status" value="1"/>
</dbReference>
<evidence type="ECO:0000313" key="11">
    <source>
        <dbReference type="EMBL" id="KAF0308545.1"/>
    </source>
</evidence>
<evidence type="ECO:0000256" key="4">
    <source>
        <dbReference type="ARBA" id="ARBA00022692"/>
    </source>
</evidence>
<dbReference type="SUPFAM" id="SSF81321">
    <property type="entry name" value="Family A G protein-coupled receptor-like"/>
    <property type="match status" value="1"/>
</dbReference>
<dbReference type="InterPro" id="IPR017452">
    <property type="entry name" value="GPCR_Rhodpsn_7TM"/>
</dbReference>
<keyword evidence="4 9" id="KW-0812">Transmembrane</keyword>
<feature type="domain" description="G-protein coupled receptors family 1 profile" evidence="10">
    <location>
        <begin position="17"/>
        <end position="242"/>
    </location>
</feature>
<accession>A0A6A4WNW6</accession>
<keyword evidence="5 9" id="KW-1133">Transmembrane helix</keyword>
<keyword evidence="7" id="KW-0675">Receptor</keyword>
<name>A0A6A4WNW6_AMPAM</name>
<evidence type="ECO:0000259" key="10">
    <source>
        <dbReference type="PROSITE" id="PS50262"/>
    </source>
</evidence>
<dbReference type="AlphaFoldDB" id="A0A6A4WNW6"/>
<feature type="transmembrane region" description="Helical" evidence="9">
    <location>
        <begin position="9"/>
        <end position="27"/>
    </location>
</feature>
<dbReference type="GO" id="GO:0042277">
    <property type="term" value="F:peptide binding"/>
    <property type="evidence" value="ECO:0007669"/>
    <property type="project" value="TreeGrafter"/>
</dbReference>
<feature type="region of interest" description="Disordered" evidence="8">
    <location>
        <begin position="310"/>
        <end position="348"/>
    </location>
</feature>
<evidence type="ECO:0000256" key="1">
    <source>
        <dbReference type="ARBA" id="ARBA00004651"/>
    </source>
</evidence>
<keyword evidence="6 9" id="KW-0472">Membrane</keyword>
<evidence type="ECO:0000256" key="9">
    <source>
        <dbReference type="SAM" id="Phobius"/>
    </source>
</evidence>
<dbReference type="Proteomes" id="UP000440578">
    <property type="component" value="Unassembled WGS sequence"/>
</dbReference>
<feature type="transmembrane region" description="Helical" evidence="9">
    <location>
        <begin position="234"/>
        <end position="254"/>
    </location>
</feature>
<comment type="similarity">
    <text evidence="2">Belongs to the G-protein coupled receptor 1 family.</text>
</comment>
<evidence type="ECO:0000256" key="5">
    <source>
        <dbReference type="ARBA" id="ARBA00022989"/>
    </source>
</evidence>
<proteinExistence type="inferred from homology"/>
<dbReference type="PANTHER" id="PTHR24241:SF76">
    <property type="entry name" value="NEUROPEPTIDE SIFAMIDE RECEPTOR"/>
    <property type="match status" value="1"/>
</dbReference>
<keyword evidence="3" id="KW-1003">Cell membrane</keyword>
<dbReference type="Pfam" id="PF00001">
    <property type="entry name" value="7tm_1"/>
    <property type="match status" value="1"/>
</dbReference>
<dbReference type="InterPro" id="IPR000276">
    <property type="entry name" value="GPCR_Rhodpsn"/>
</dbReference>
<evidence type="ECO:0000313" key="12">
    <source>
        <dbReference type="Proteomes" id="UP000440578"/>
    </source>
</evidence>
<reference evidence="11 12" key="1">
    <citation type="submission" date="2019-07" db="EMBL/GenBank/DDBJ databases">
        <title>Draft genome assembly of a fouling barnacle, Amphibalanus amphitrite (Darwin, 1854): The first reference genome for Thecostraca.</title>
        <authorList>
            <person name="Kim W."/>
        </authorList>
    </citation>
    <scope>NUCLEOTIDE SEQUENCE [LARGE SCALE GENOMIC DNA]</scope>
    <source>
        <strain evidence="11">SNU_AA5</strain>
        <tissue evidence="11">Soma without cirri and trophi</tissue>
    </source>
</reference>
<sequence length="348" mass="38210">MLYHWVKTLVGAALAANFSFPLITVLINRPLWEEPMAVLAGNMSLTCTLFGLCIMLIGLYDVASLQSVALCRLLQYSGFSVGTAFKAAQTCAAIDQFVAVTQPLLHYPVMMRALKWLFALTWVTWAVQLVFGLVAHFLALETFAERAVRLGSNSTYTGCRWETALSNVYTVVAELQLVGFSVVTASLLIYTGVIGHTMKRRLIRQVQQIQHNGANPANGENTTFLENYRAFKSIVAVLTLTVTLDMVTPVLRILSRWYPQPTLNGLMHQLRLLGLIVEGWAYGLLNAKLRAAYRKMVCGTSRQVEAQISAMRSAQQNRDRAGSAQAQSRRVGPPAGAAAGEDRIASPA</sequence>
<feature type="transmembrane region" description="Helical" evidence="9">
    <location>
        <begin position="266"/>
        <end position="285"/>
    </location>
</feature>